<evidence type="ECO:0000256" key="7">
    <source>
        <dbReference type="ARBA" id="ARBA00034808"/>
    </source>
</evidence>
<dbReference type="EC" id="5.6.2.4" evidence="7"/>
<proteinExistence type="predicted"/>
<reference evidence="12" key="2">
    <citation type="submission" date="2009-08" db="EMBL/GenBank/DDBJ databases">
        <title>The complete plasmid2 of Halogeometricum borinquense DSM 11551.</title>
        <authorList>
            <consortium name="US DOE Joint Genome Institute (JGI-PGF)"/>
            <person name="Lucas S."/>
            <person name="Copeland A."/>
            <person name="Lapidus A."/>
            <person name="Glavina del Rio T."/>
            <person name="Dalin E."/>
            <person name="Tice H."/>
            <person name="Bruce D."/>
            <person name="Goodwin L."/>
            <person name="Pitluck S."/>
            <person name="Kyrpides N."/>
            <person name="Mavromatis K."/>
            <person name="Mikhailova N."/>
            <person name="Anderson I."/>
            <person name="Brettin T."/>
            <person name="Detter J.C."/>
            <person name="Han C."/>
            <person name="Larimer F."/>
            <person name="Land M."/>
            <person name="Hauser L."/>
            <person name="Markowitz V."/>
            <person name="Cheng J.-F."/>
            <person name="Hugenholtz P."/>
            <person name="Woyke T."/>
            <person name="Wu D."/>
            <person name="Tindal B."/>
            <person name="Klenk H.-P."/>
            <person name="Eisen J.A."/>
        </authorList>
    </citation>
    <scope>NUCLEOTIDE SEQUENCE</scope>
    <source>
        <strain evidence="12">PR 3</strain>
        <plasmid evidence="12">pHBOR02</plasmid>
    </source>
</reference>
<dbReference type="AlphaFoldDB" id="E4NVA5"/>
<evidence type="ECO:0000256" key="1">
    <source>
        <dbReference type="ARBA" id="ARBA00022741"/>
    </source>
</evidence>
<dbReference type="Pfam" id="PF00580">
    <property type="entry name" value="UvrD-helicase"/>
    <property type="match status" value="1"/>
</dbReference>
<evidence type="ECO:0000256" key="2">
    <source>
        <dbReference type="ARBA" id="ARBA00022801"/>
    </source>
</evidence>
<keyword evidence="10" id="KW-0175">Coiled coil</keyword>
<evidence type="ECO:0000259" key="11">
    <source>
        <dbReference type="PROSITE" id="PS51198"/>
    </source>
</evidence>
<reference evidence="14" key="1">
    <citation type="journal article" date="2009" name="Stand. Genomic Sci.">
        <title>Complete genome sequence of Halogeometricum borinquense type strain (PR3).</title>
        <authorList>
            <person name="Malfatti S."/>
            <person name="Tindall B.J."/>
            <person name="Schneider S."/>
            <person name="Fahnrich R."/>
            <person name="Lapidus A."/>
            <person name="Labuttii K."/>
            <person name="Copeland A."/>
            <person name="Glavina Del Rio T."/>
            <person name="Nolan M."/>
            <person name="Chen F."/>
            <person name="Lucas S."/>
            <person name="Tice H."/>
            <person name="Cheng J.F."/>
            <person name="Bruce D."/>
            <person name="Goodwin L."/>
            <person name="Pitluck S."/>
            <person name="Anderson I."/>
            <person name="Pati A."/>
            <person name="Ivanova N."/>
            <person name="Mavromatis K."/>
            <person name="Chen A."/>
            <person name="Palaniappan K."/>
            <person name="D'haeseleer P."/>
            <person name="Goker M."/>
            <person name="Bristow J."/>
            <person name="Eisen J.A."/>
            <person name="Markowitz V."/>
            <person name="Hugenholtz P."/>
            <person name="Kyrpides N.C."/>
            <person name="Klenk H.P."/>
            <person name="Chain P."/>
        </authorList>
    </citation>
    <scope>NUCLEOTIDE SEQUENCE [LARGE SCALE GENOMIC DNA]</scope>
    <source>
        <strain evidence="14">ATCC 700274 / DSM 11551 / JCM 10706 / KCTC 4070 / PR3</strain>
        <plasmid evidence="14">pHBOR02</plasmid>
    </source>
</reference>
<feature type="domain" description="UvrD-like helicase ATP-binding" evidence="11">
    <location>
        <begin position="430"/>
        <end position="889"/>
    </location>
</feature>
<dbReference type="OrthoDB" id="203178at2157"/>
<feature type="coiled-coil region" evidence="10">
    <location>
        <begin position="37"/>
        <end position="71"/>
    </location>
</feature>
<evidence type="ECO:0000256" key="9">
    <source>
        <dbReference type="PROSITE-ProRule" id="PRU00560"/>
    </source>
</evidence>
<gene>
    <name evidence="12" type="ordered locus">Hbor_35740</name>
    <name evidence="13" type="ORF">C499_06090</name>
</gene>
<evidence type="ECO:0000256" key="6">
    <source>
        <dbReference type="ARBA" id="ARBA00034617"/>
    </source>
</evidence>
<dbReference type="PATRIC" id="fig|469382.19.peg.1186"/>
<reference evidence="13 15" key="3">
    <citation type="journal article" date="2014" name="PLoS Genet.">
        <title>Phylogenetically driven sequencing of extremely halophilic archaea reveals strategies for static and dynamic osmo-response.</title>
        <authorList>
            <person name="Becker E.A."/>
            <person name="Seitzer P.M."/>
            <person name="Tritt A."/>
            <person name="Larsen D."/>
            <person name="Krusor M."/>
            <person name="Yao A.I."/>
            <person name="Wu D."/>
            <person name="Madern D."/>
            <person name="Eisen J.A."/>
            <person name="Darling A.E."/>
            <person name="Facciotti M.T."/>
        </authorList>
    </citation>
    <scope>NUCLEOTIDE SEQUENCE [LARGE SCALE GENOMIC DNA]</scope>
    <source>
        <strain evidence="13 15">DSM 11551</strain>
    </source>
</reference>
<dbReference type="EMBL" id="AOHT01000017">
    <property type="protein sequence ID" value="ELY29405.1"/>
    <property type="molecule type" value="Genomic_DNA"/>
</dbReference>
<feature type="binding site" evidence="9">
    <location>
        <begin position="451"/>
        <end position="458"/>
    </location>
    <ligand>
        <name>ATP</name>
        <dbReference type="ChEBI" id="CHEBI:30616"/>
    </ligand>
</feature>
<evidence type="ECO:0000313" key="13">
    <source>
        <dbReference type="EMBL" id="ELY29405.1"/>
    </source>
</evidence>
<evidence type="ECO:0000256" key="10">
    <source>
        <dbReference type="SAM" id="Coils"/>
    </source>
</evidence>
<evidence type="ECO:0000313" key="12">
    <source>
        <dbReference type="EMBL" id="ADQ69094.1"/>
    </source>
</evidence>
<dbReference type="KEGG" id="hbo:Hbor_35740"/>
<keyword evidence="5" id="KW-0413">Isomerase</keyword>
<accession>E4NVA5</accession>
<dbReference type="PANTHER" id="PTHR11070:SF2">
    <property type="entry name" value="ATP-DEPENDENT DNA HELICASE SRS2"/>
    <property type="match status" value="1"/>
</dbReference>
<evidence type="ECO:0000256" key="8">
    <source>
        <dbReference type="ARBA" id="ARBA00048988"/>
    </source>
</evidence>
<dbReference type="SUPFAM" id="SSF52540">
    <property type="entry name" value="P-loop containing nucleoside triphosphate hydrolases"/>
    <property type="match status" value="1"/>
</dbReference>
<dbReference type="RefSeq" id="WP_006054533.1">
    <property type="nucleotide sequence ID" value="NC_014731.1"/>
</dbReference>
<evidence type="ECO:0000256" key="4">
    <source>
        <dbReference type="ARBA" id="ARBA00022840"/>
    </source>
</evidence>
<dbReference type="InterPro" id="IPR014017">
    <property type="entry name" value="DNA_helicase_UvrD-like_C"/>
</dbReference>
<dbReference type="PROSITE" id="PS51198">
    <property type="entry name" value="UVRD_HELICASE_ATP_BIND"/>
    <property type="match status" value="1"/>
</dbReference>
<dbReference type="Proteomes" id="UP000006663">
    <property type="component" value="Plasmid pHBOR02"/>
</dbReference>
<dbReference type="Pfam" id="PF13361">
    <property type="entry name" value="UvrD_C"/>
    <property type="match status" value="1"/>
</dbReference>
<dbReference type="GO" id="GO:0000725">
    <property type="term" value="P:recombinational repair"/>
    <property type="evidence" value="ECO:0007669"/>
    <property type="project" value="TreeGrafter"/>
</dbReference>
<dbReference type="InterPro" id="IPR014016">
    <property type="entry name" value="UvrD-like_ATP-bd"/>
</dbReference>
<evidence type="ECO:0000256" key="3">
    <source>
        <dbReference type="ARBA" id="ARBA00022806"/>
    </source>
</evidence>
<dbReference type="InterPro" id="IPR027417">
    <property type="entry name" value="P-loop_NTPase"/>
</dbReference>
<keyword evidence="1 9" id="KW-0547">Nucleotide-binding</keyword>
<feature type="coiled-coil region" evidence="10">
    <location>
        <begin position="123"/>
        <end position="160"/>
    </location>
</feature>
<evidence type="ECO:0000256" key="5">
    <source>
        <dbReference type="ARBA" id="ARBA00023235"/>
    </source>
</evidence>
<keyword evidence="2 9" id="KW-0378">Hydrolase</keyword>
<geneLocation type="plasmid" evidence="12 14">
    <name>pHBOR02</name>
</geneLocation>
<dbReference type="GO" id="GO:0016787">
    <property type="term" value="F:hydrolase activity"/>
    <property type="evidence" value="ECO:0007669"/>
    <property type="project" value="UniProtKB-UniRule"/>
</dbReference>
<dbReference type="PANTHER" id="PTHR11070">
    <property type="entry name" value="UVRD / RECB / PCRA DNA HELICASE FAMILY MEMBER"/>
    <property type="match status" value="1"/>
</dbReference>
<comment type="catalytic activity">
    <reaction evidence="6">
        <text>Couples ATP hydrolysis with the unwinding of duplex DNA by translocating in the 3'-5' direction.</text>
        <dbReference type="EC" id="5.6.2.4"/>
    </reaction>
</comment>
<dbReference type="HOGENOM" id="CLU_273072_0_0_2"/>
<evidence type="ECO:0000313" key="14">
    <source>
        <dbReference type="Proteomes" id="UP000006663"/>
    </source>
</evidence>
<keyword evidence="14" id="KW-1185">Reference proteome</keyword>
<dbReference type="EMBL" id="CP001692">
    <property type="protein sequence ID" value="ADQ69094.1"/>
    <property type="molecule type" value="Genomic_DNA"/>
</dbReference>
<keyword evidence="12" id="KW-0614">Plasmid</keyword>
<comment type="catalytic activity">
    <reaction evidence="8">
        <text>ATP + H2O = ADP + phosphate + H(+)</text>
        <dbReference type="Rhea" id="RHEA:13065"/>
        <dbReference type="ChEBI" id="CHEBI:15377"/>
        <dbReference type="ChEBI" id="CHEBI:15378"/>
        <dbReference type="ChEBI" id="CHEBI:30616"/>
        <dbReference type="ChEBI" id="CHEBI:43474"/>
        <dbReference type="ChEBI" id="CHEBI:456216"/>
        <dbReference type="EC" id="5.6.2.4"/>
    </reaction>
</comment>
<dbReference type="GO" id="GO:0043138">
    <property type="term" value="F:3'-5' DNA helicase activity"/>
    <property type="evidence" value="ECO:0007669"/>
    <property type="project" value="UniProtKB-EC"/>
</dbReference>
<dbReference type="InterPro" id="IPR000212">
    <property type="entry name" value="DNA_helicase_UvrD/REP"/>
</dbReference>
<protein>
    <recommendedName>
        <fullName evidence="7">DNA 3'-5' helicase</fullName>
        <ecNumber evidence="7">5.6.2.4</ecNumber>
    </recommendedName>
</protein>
<dbReference type="GO" id="GO:0005524">
    <property type="term" value="F:ATP binding"/>
    <property type="evidence" value="ECO:0007669"/>
    <property type="project" value="UniProtKB-UniRule"/>
</dbReference>
<evidence type="ECO:0000313" key="15">
    <source>
        <dbReference type="Proteomes" id="UP000011585"/>
    </source>
</evidence>
<keyword evidence="4 9" id="KW-0067">ATP-binding</keyword>
<dbReference type="GeneID" id="9988887"/>
<keyword evidence="3 9" id="KW-0347">Helicase</keyword>
<dbReference type="GO" id="GO:0003677">
    <property type="term" value="F:DNA binding"/>
    <property type="evidence" value="ECO:0007669"/>
    <property type="project" value="InterPro"/>
</dbReference>
<organism evidence="12 14">
    <name type="scientific">Halogeometricum borinquense (strain ATCC 700274 / DSM 11551 / JCM 10706 / KCTC 4070 / PR3)</name>
    <dbReference type="NCBI Taxonomy" id="469382"/>
    <lineage>
        <taxon>Archaea</taxon>
        <taxon>Methanobacteriati</taxon>
        <taxon>Methanobacteriota</taxon>
        <taxon>Stenosarchaea group</taxon>
        <taxon>Halobacteria</taxon>
        <taxon>Halobacteriales</taxon>
        <taxon>Haloferacaceae</taxon>
        <taxon>Halogeometricum</taxon>
    </lineage>
</organism>
<dbReference type="Proteomes" id="UP000011585">
    <property type="component" value="Unassembled WGS sequence"/>
</dbReference>
<name>E4NVA5_HALBP</name>
<sequence>MDSKTPPSWDEYQRELEQKQNKTLFNILPGGLQRLLYGSLVAEIESADQRRQEIEKEYHSLNKSAREITSTVEEMIRGPRRRGEPLPSEAQESLRTLEEIRADLSGLLQDNKQFLRTSEQTTAESLRSDVKELESYLKAKREQDAEISEIQGAIEALESEIQAECSAEGLLSEETESELRERVSKAEGWITSAKEDIETRQLSETDLERFDELFERTSGLRQRVTIYNESQTEDTYKSLIGRLESEVPELKHEVEQSREEGVPLPREHDEIVCELDPLLESIADFLSSRSTEYISAKQEDELRQYGSILQRTRKFVNAKSAFDNQIEVLEEWADELKSTVEDIFNERSYLATPEQRCYEKRFDEAQSRVVKTEENIDLNLLANSDRSRFESIASEIANIRGQLEGYNQKLIEQQRDKYEETFSGFGDDDLSLNAEQELAVYRNDIHNQVIAGAGTGKTFSLSCRVKYLVEEGVSEDDILAMTFTRKAATEMSDRLDEMFDISGVETSTLHSFGNRALNEIDPTLVQIEDQSRLREVGRLIRSLYQADQEFRKHYDEFLELYKEANLKDDDKERRDFLNSLRYKSDTTLRGEEVQSRFNEEKDAHTSVADLLFKHDISYHYRKYAAWAGNPKDQAYIPDFSLPEHNIVIEYLPSEPTRQRKRWYNQKRSRDEVEKIFEGTDQTLLIVSGDQTDPSRVETVVKTQLEKLGVTFESPLRGKALRDETYEHNICWRDVESTFAEFVKKAKTNRINPEDQLDNLSESEDEELYHFSHAATRLLQEYQSVYDRYNAYDFVDMIVMATDAIKSGEIDNIAQFRHVMVDEFQDLNLVQIEFVQALLSRHDDARLFAVGDDWQSIYGFKGARPDYFIDFADHFSPAVETRLETNYRCPPSVVKAGNDLIKNNEAKTDKTVTAHKSLETTPRVHLVPGSDDFQYRRNGIKKIVQLVKSSVRESDRKPNDVMVLARNQSGSPFIREISKRLRDADIPVGGENGVEVTKAHQAKGKEAGHVIIANAAGGMSDGFPPTERDRSLTQLVEIDTGSHMDEERRLFYVALTRAEERLDIQSRVDQQSPFLDEIQNHVITDSTVIDPDAERTTITVTAEDTREAKPFWNSRQLGTLVTKDGYKLKFVIEDEATDIPLLEEEHQYRIDDVVVGEYEGDPQFQIDADTSVTPVDSLTSN</sequence>
<dbReference type="Gene3D" id="3.40.50.300">
    <property type="entry name" value="P-loop containing nucleotide triphosphate hydrolases"/>
    <property type="match status" value="3"/>
</dbReference>